<name>A0A9W6D1E6_9BACT</name>
<dbReference type="InterPro" id="IPR011006">
    <property type="entry name" value="CheY-like_superfamily"/>
</dbReference>
<evidence type="ECO:0000313" key="2">
    <source>
        <dbReference type="EMBL" id="GLI34095.1"/>
    </source>
</evidence>
<dbReference type="AlphaFoldDB" id="A0A9W6D1E6"/>
<dbReference type="SUPFAM" id="SSF52172">
    <property type="entry name" value="CheY-like"/>
    <property type="match status" value="1"/>
</dbReference>
<comment type="caution">
    <text evidence="2">The sequence shown here is derived from an EMBL/GenBank/DDBJ whole genome shotgun (WGS) entry which is preliminary data.</text>
</comment>
<evidence type="ECO:0000313" key="3">
    <source>
        <dbReference type="Proteomes" id="UP001144372"/>
    </source>
</evidence>
<proteinExistence type="predicted"/>
<keyword evidence="3" id="KW-1185">Reference proteome</keyword>
<dbReference type="EMBL" id="BSDR01000001">
    <property type="protein sequence ID" value="GLI34095.1"/>
    <property type="molecule type" value="Genomic_DNA"/>
</dbReference>
<gene>
    <name evidence="2" type="ORF">DAMNIGENAA_15280</name>
</gene>
<reference evidence="2" key="1">
    <citation type="submission" date="2022-12" db="EMBL/GenBank/DDBJ databases">
        <title>Reference genome sequencing for broad-spectrum identification of bacterial and archaeal isolates by mass spectrometry.</title>
        <authorList>
            <person name="Sekiguchi Y."/>
            <person name="Tourlousse D.M."/>
        </authorList>
    </citation>
    <scope>NUCLEOTIDE SEQUENCE</scope>
    <source>
        <strain evidence="2">ASRB1</strain>
    </source>
</reference>
<organism evidence="2 3">
    <name type="scientific">Desulforhabdus amnigena</name>
    <dbReference type="NCBI Taxonomy" id="40218"/>
    <lineage>
        <taxon>Bacteria</taxon>
        <taxon>Pseudomonadati</taxon>
        <taxon>Thermodesulfobacteriota</taxon>
        <taxon>Syntrophobacteria</taxon>
        <taxon>Syntrophobacterales</taxon>
        <taxon>Syntrophobacteraceae</taxon>
        <taxon>Desulforhabdus</taxon>
    </lineage>
</organism>
<evidence type="ECO:0000256" key="1">
    <source>
        <dbReference type="SAM" id="MobiDB-lite"/>
    </source>
</evidence>
<sequence length="198" mass="22146">MLRVLCPRCKTPIEIKEKGVTQTDGESCGKADPPSRQGNVNPEAGSDSVLHLDMAEEGVNTCLLCVSEPSRLEKLEGILQEMDFRVFRGSNVASAVSKIHHNSYTLILLDESFDGGTPDHNLVLGHLQLLPMDMRRQLFVCLLSENHPTLDQLAAFGMGVDMILNPRELEKAGIILNRSLKEHFALYRIYKEELYKRG</sequence>
<dbReference type="Proteomes" id="UP001144372">
    <property type="component" value="Unassembled WGS sequence"/>
</dbReference>
<protein>
    <submittedName>
        <fullName evidence="2">Uncharacterized protein</fullName>
    </submittedName>
</protein>
<feature type="region of interest" description="Disordered" evidence="1">
    <location>
        <begin position="20"/>
        <end position="45"/>
    </location>
</feature>
<accession>A0A9W6D1E6</accession>